<keyword evidence="4" id="KW-1185">Reference proteome</keyword>
<dbReference type="Pfam" id="PF08327">
    <property type="entry name" value="AHSA1"/>
    <property type="match status" value="1"/>
</dbReference>
<reference evidence="3" key="1">
    <citation type="journal article" date="2014" name="Int. J. Syst. Evol. Microbiol.">
        <title>Complete genome sequence of Corynebacterium casei LMG S-19264T (=DSM 44701T), isolated from a smear-ripened cheese.</title>
        <authorList>
            <consortium name="US DOE Joint Genome Institute (JGI-PGF)"/>
            <person name="Walter F."/>
            <person name="Albersmeier A."/>
            <person name="Kalinowski J."/>
            <person name="Ruckert C."/>
        </authorList>
    </citation>
    <scope>NUCLEOTIDE SEQUENCE</scope>
    <source>
        <strain evidence="3">NBRC 110023</strain>
    </source>
</reference>
<protein>
    <recommendedName>
        <fullName evidence="2">Activator of Hsp90 ATPase homologue 1/2-like C-terminal domain-containing protein</fullName>
    </recommendedName>
</protein>
<gene>
    <name evidence="3" type="ORF">GCM10007852_38910</name>
</gene>
<organism evidence="3 4">
    <name type="scientific">Agaribacter marinus</name>
    <dbReference type="NCBI Taxonomy" id="1431249"/>
    <lineage>
        <taxon>Bacteria</taxon>
        <taxon>Pseudomonadati</taxon>
        <taxon>Pseudomonadota</taxon>
        <taxon>Gammaproteobacteria</taxon>
        <taxon>Alteromonadales</taxon>
        <taxon>Alteromonadaceae</taxon>
        <taxon>Agaribacter</taxon>
    </lineage>
</organism>
<dbReference type="EMBL" id="BSOT01000019">
    <property type="protein sequence ID" value="GLR72983.1"/>
    <property type="molecule type" value="Genomic_DNA"/>
</dbReference>
<comment type="similarity">
    <text evidence="1">Belongs to the AHA1 family.</text>
</comment>
<name>A0AA37T686_9ALTE</name>
<feature type="domain" description="Activator of Hsp90 ATPase homologue 1/2-like C-terminal" evidence="2">
    <location>
        <begin position="13"/>
        <end position="143"/>
    </location>
</feature>
<dbReference type="InterPro" id="IPR013538">
    <property type="entry name" value="ASHA1/2-like_C"/>
</dbReference>
<dbReference type="CDD" id="cd07814">
    <property type="entry name" value="SRPBCC_CalC_Aha1-like"/>
    <property type="match status" value="1"/>
</dbReference>
<proteinExistence type="inferred from homology"/>
<reference evidence="3" key="2">
    <citation type="submission" date="2023-01" db="EMBL/GenBank/DDBJ databases">
        <title>Draft genome sequence of Agaribacter marinus strain NBRC 110023.</title>
        <authorList>
            <person name="Sun Q."/>
            <person name="Mori K."/>
        </authorList>
    </citation>
    <scope>NUCLEOTIDE SEQUENCE</scope>
    <source>
        <strain evidence="3">NBRC 110023</strain>
    </source>
</reference>
<dbReference type="AlphaFoldDB" id="A0AA37T686"/>
<comment type="caution">
    <text evidence="3">The sequence shown here is derived from an EMBL/GenBank/DDBJ whole genome shotgun (WGS) entry which is preliminary data.</text>
</comment>
<dbReference type="InterPro" id="IPR023393">
    <property type="entry name" value="START-like_dom_sf"/>
</dbReference>
<dbReference type="Proteomes" id="UP001156601">
    <property type="component" value="Unassembled WGS sequence"/>
</dbReference>
<dbReference type="RefSeq" id="WP_284219402.1">
    <property type="nucleotide sequence ID" value="NZ_BSOT01000019.1"/>
</dbReference>
<dbReference type="SUPFAM" id="SSF55961">
    <property type="entry name" value="Bet v1-like"/>
    <property type="match status" value="1"/>
</dbReference>
<dbReference type="Gene3D" id="3.30.530.20">
    <property type="match status" value="1"/>
</dbReference>
<evidence type="ECO:0000256" key="1">
    <source>
        <dbReference type="ARBA" id="ARBA00006817"/>
    </source>
</evidence>
<evidence type="ECO:0000313" key="4">
    <source>
        <dbReference type="Proteomes" id="UP001156601"/>
    </source>
</evidence>
<sequence length="157" mass="17720">MNQPSYHQVISVNASPEAVYQALTTGYDHWWTTTHGKSFNAVGDQIKFTFAPNVSFWTMEAKTLVPGKLVELECVDAYHLITDKPEASQTEWLGTKMIWKIEADGEQTKIDFTHNGLTPNLHCYEVCEAGWDMFFVESLKTYLDTGVGSPHTESNQP</sequence>
<evidence type="ECO:0000313" key="3">
    <source>
        <dbReference type="EMBL" id="GLR72983.1"/>
    </source>
</evidence>
<evidence type="ECO:0000259" key="2">
    <source>
        <dbReference type="Pfam" id="PF08327"/>
    </source>
</evidence>
<accession>A0AA37T686</accession>